<dbReference type="EMBL" id="JANLFC010000082">
    <property type="protein sequence ID" value="MCR4450824.1"/>
    <property type="molecule type" value="Genomic_DNA"/>
</dbReference>
<dbReference type="RefSeq" id="WP_245098159.1">
    <property type="nucleotide sequence ID" value="NZ_CP121848.1"/>
</dbReference>
<organism evidence="1 2">
    <name type="scientific">Aeromonas veronii</name>
    <dbReference type="NCBI Taxonomy" id="654"/>
    <lineage>
        <taxon>Bacteria</taxon>
        <taxon>Pseudomonadati</taxon>
        <taxon>Pseudomonadota</taxon>
        <taxon>Gammaproteobacteria</taxon>
        <taxon>Aeromonadales</taxon>
        <taxon>Aeromonadaceae</taxon>
        <taxon>Aeromonas</taxon>
    </lineage>
</organism>
<protein>
    <submittedName>
        <fullName evidence="1">Uncharacterized protein</fullName>
    </submittedName>
</protein>
<evidence type="ECO:0000313" key="2">
    <source>
        <dbReference type="Proteomes" id="UP001204061"/>
    </source>
</evidence>
<sequence>MKDKIESILKDVKEMRYLVKKLTVTETPEDLGIVENMMERGTKRIEKKTLQLLKGSDGK</sequence>
<comment type="caution">
    <text evidence="1">The sequence shown here is derived from an EMBL/GenBank/DDBJ whole genome shotgun (WGS) entry which is preliminary data.</text>
</comment>
<evidence type="ECO:0000313" key="1">
    <source>
        <dbReference type="EMBL" id="MCR4450824.1"/>
    </source>
</evidence>
<reference evidence="1" key="1">
    <citation type="submission" date="2022-08" db="EMBL/GenBank/DDBJ databases">
        <title>A global survey of hypervirulent Aeromonas hydrophila identified this emerging pathogen in farmed fish in the lower Mekong River basin.</title>
        <authorList>
            <person name="Xu T."/>
            <person name="Rasmussen-Ivey C.R."/>
            <person name="Moen F.S."/>
            <person name="Fernandez Bravo A."/>
            <person name="Lamy B."/>
            <person name="Beaz-Hidalgo R."/>
            <person name="Khan C.D."/>
            <person name="Castro Escarpulli G."/>
            <person name="Yasin I.S.M."/>
            <person name="Figueras M.J."/>
            <person name="Azzam Sayuti M."/>
            <person name="Karim M.M."/>
            <person name="Alam K.M."/>
            <person name="Le T.T.T."/>
            <person name="Thao N.H.P."/>
            <person name="Addo S."/>
            <person name="Duodu S."/>
            <person name="Ali S."/>
            <person name="Mey S."/>
            <person name="Somony T."/>
            <person name="Liles M.R."/>
        </authorList>
    </citation>
    <scope>NUCLEOTIDE SEQUENCE</scope>
    <source>
        <strain evidence="1">0.14</strain>
    </source>
</reference>
<gene>
    <name evidence="1" type="ORF">NS965_20785</name>
</gene>
<dbReference type="AlphaFoldDB" id="A0AAW5MGY5"/>
<dbReference type="Proteomes" id="UP001204061">
    <property type="component" value="Unassembled WGS sequence"/>
</dbReference>
<proteinExistence type="predicted"/>
<accession>A0AAW5MGY5</accession>
<name>A0AAW5MGY5_AERVE</name>